<reference evidence="2" key="1">
    <citation type="journal article" date="2005" name="Environ. Microbiol.">
        <title>Genetic and functional properties of uncultivated thermophilic crenarchaeotes from a subsurface gold mine as revealed by analysis of genome fragments.</title>
        <authorList>
            <person name="Nunoura T."/>
            <person name="Hirayama H."/>
            <person name="Takami H."/>
            <person name="Oida H."/>
            <person name="Nishi S."/>
            <person name="Shimamura S."/>
            <person name="Suzuki Y."/>
            <person name="Inagaki F."/>
            <person name="Takai K."/>
            <person name="Nealson K.H."/>
            <person name="Horikoshi K."/>
        </authorList>
    </citation>
    <scope>NUCLEOTIDE SEQUENCE</scope>
</reference>
<keyword evidence="1" id="KW-0472">Membrane</keyword>
<feature type="transmembrane region" description="Helical" evidence="1">
    <location>
        <begin position="45"/>
        <end position="66"/>
    </location>
</feature>
<evidence type="ECO:0000313" key="2">
    <source>
        <dbReference type="EMBL" id="BAL55511.1"/>
    </source>
</evidence>
<name>H5SH75_9BACT</name>
<dbReference type="EMBL" id="AP011719">
    <property type="protein sequence ID" value="BAL55511.1"/>
    <property type="molecule type" value="Genomic_DNA"/>
</dbReference>
<keyword evidence="1" id="KW-0812">Transmembrane</keyword>
<sequence length="156" mass="17067">MLFGRIVLQSDVWASVFLRLGLLLSAGPALLLTVRSEVSSRVHRIVGYSLFVASVVLGVHGWISLWGDWKLPVSWPTASFFVVSAAVQLLAWGLIGLLLSRLHRAKPAIPDRTVFGFLLALVFGNLLYGFTPAAVAGVHFVLAILIVNLFRQFKLS</sequence>
<reference evidence="2" key="2">
    <citation type="journal article" date="2012" name="PLoS ONE">
        <title>A Deeply Branching Thermophilic Bacterium with an Ancient Acetyl-CoA Pathway Dominates a Subsurface Ecosystem.</title>
        <authorList>
            <person name="Takami H."/>
            <person name="Noguchi H."/>
            <person name="Takaki Y."/>
            <person name="Uchiyama I."/>
            <person name="Toyoda A."/>
            <person name="Nishi S."/>
            <person name="Chee G.-J."/>
            <person name="Arai W."/>
            <person name="Nunoura T."/>
            <person name="Itoh T."/>
            <person name="Hattori M."/>
            <person name="Takai K."/>
        </authorList>
    </citation>
    <scope>NUCLEOTIDE SEQUENCE</scope>
</reference>
<dbReference type="AlphaFoldDB" id="H5SH75"/>
<proteinExistence type="predicted"/>
<evidence type="ECO:0000256" key="1">
    <source>
        <dbReference type="SAM" id="Phobius"/>
    </source>
</evidence>
<gene>
    <name evidence="2" type="ORF">HGMM_F28D03C18</name>
</gene>
<accession>H5SH75</accession>
<feature type="transmembrane region" description="Helical" evidence="1">
    <location>
        <begin position="78"/>
        <end position="100"/>
    </location>
</feature>
<protein>
    <submittedName>
        <fullName evidence="2">Uncharacterized protein</fullName>
    </submittedName>
</protein>
<feature type="transmembrane region" description="Helical" evidence="1">
    <location>
        <begin position="12"/>
        <end position="33"/>
    </location>
</feature>
<feature type="transmembrane region" description="Helical" evidence="1">
    <location>
        <begin position="134"/>
        <end position="150"/>
    </location>
</feature>
<keyword evidence="1" id="KW-1133">Transmembrane helix</keyword>
<organism evidence="2">
    <name type="scientific">uncultured Acidobacteriota bacterium</name>
    <dbReference type="NCBI Taxonomy" id="171953"/>
    <lineage>
        <taxon>Bacteria</taxon>
        <taxon>Pseudomonadati</taxon>
        <taxon>Acidobacteriota</taxon>
        <taxon>environmental samples</taxon>
    </lineage>
</organism>